<dbReference type="SUPFAM" id="SSF51004">
    <property type="entry name" value="C-terminal (heme d1) domain of cytochrome cd1-nitrite reductase"/>
    <property type="match status" value="1"/>
</dbReference>
<dbReference type="EMBL" id="SNQI01000001">
    <property type="protein sequence ID" value="TEW76664.1"/>
    <property type="molecule type" value="Genomic_DNA"/>
</dbReference>
<dbReference type="PANTHER" id="PTHR47197">
    <property type="entry name" value="PROTEIN NIRF"/>
    <property type="match status" value="1"/>
</dbReference>
<dbReference type="Gene3D" id="2.130.10.10">
    <property type="entry name" value="YVTN repeat-like/Quinoprotein amine dehydrogenase"/>
    <property type="match status" value="1"/>
</dbReference>
<evidence type="ECO:0000313" key="2">
    <source>
        <dbReference type="EMBL" id="TEW76664.1"/>
    </source>
</evidence>
<dbReference type="InterPro" id="IPR015943">
    <property type="entry name" value="WD40/YVTN_repeat-like_dom_sf"/>
</dbReference>
<organism evidence="2 3">
    <name type="scientific">Gramella jeungdoensis</name>
    <dbReference type="NCBI Taxonomy" id="708091"/>
    <lineage>
        <taxon>Bacteria</taxon>
        <taxon>Pseudomonadati</taxon>
        <taxon>Bacteroidota</taxon>
        <taxon>Flavobacteriia</taxon>
        <taxon>Flavobacteriales</taxon>
        <taxon>Flavobacteriaceae</taxon>
        <taxon>Christiangramia</taxon>
    </lineage>
</organism>
<dbReference type="PANTHER" id="PTHR47197:SF3">
    <property type="entry name" value="DIHYDRO-HEME D1 DEHYDROGENASE"/>
    <property type="match status" value="1"/>
</dbReference>
<comment type="caution">
    <text evidence="2">The sequence shown here is derived from an EMBL/GenBank/DDBJ whole genome shotgun (WGS) entry which is preliminary data.</text>
</comment>
<dbReference type="InterPro" id="IPR051200">
    <property type="entry name" value="Host-pathogen_enzymatic-act"/>
</dbReference>
<evidence type="ECO:0000313" key="3">
    <source>
        <dbReference type="Proteomes" id="UP000298517"/>
    </source>
</evidence>
<gene>
    <name evidence="2" type="ORF">E2488_02110</name>
</gene>
<dbReference type="PROSITE" id="PS51257">
    <property type="entry name" value="PROKAR_LIPOPROTEIN"/>
    <property type="match status" value="1"/>
</dbReference>
<accession>A0A4Y8AXA4</accession>
<dbReference type="Proteomes" id="UP000298517">
    <property type="component" value="Unassembled WGS sequence"/>
</dbReference>
<keyword evidence="3" id="KW-1185">Reference proteome</keyword>
<name>A0A4Y8AXA4_9FLAO</name>
<feature type="chain" id="PRO_5021399174" evidence="1">
    <location>
        <begin position="21"/>
        <end position="353"/>
    </location>
</feature>
<dbReference type="RefSeq" id="WP_134246675.1">
    <property type="nucleotide sequence ID" value="NZ_SNQI01000001.1"/>
</dbReference>
<evidence type="ECO:0000256" key="1">
    <source>
        <dbReference type="SAM" id="SignalP"/>
    </source>
</evidence>
<keyword evidence="1" id="KW-0732">Signal</keyword>
<feature type="signal peptide" evidence="1">
    <location>
        <begin position="1"/>
        <end position="20"/>
    </location>
</feature>
<dbReference type="InterPro" id="IPR011048">
    <property type="entry name" value="Haem_d1_sf"/>
</dbReference>
<reference evidence="2 3" key="1">
    <citation type="journal article" date="2011" name="J. Microbiol.">
        <title>Gramella jeungdoensis sp. nov., isolated from a solar saltern in Korea.</title>
        <authorList>
            <person name="Joung Y."/>
            <person name="Kim H."/>
            <person name="Jang T."/>
            <person name="Ahn T.S."/>
            <person name="Joh K."/>
        </authorList>
    </citation>
    <scope>NUCLEOTIDE SEQUENCE [LARGE SCALE GENOMIC DNA]</scope>
    <source>
        <strain evidence="2 3">KCTC 23123</strain>
    </source>
</reference>
<protein>
    <submittedName>
        <fullName evidence="2">Cell surface protein</fullName>
    </submittedName>
</protein>
<sequence length="353" mass="38755">MKISKFLLSMFLLSILFVSCDDDDELELPKGDYENGIIISGEGGANGSVYYVSDDYATTESLIYKKVNNEDLGHYLQSIAFDNSNAYILVDNVNTITVVDRYTFLKKGTINTGLLNPRYMTVANGMGYATNWGSTSDATDDYVAIIDLDSYTVTSTIPVGNGPERIVTKDGKLYVSHKGAYTTNNKVTVIDIASKATLEIEVKDNPDELFFDNSGHLVVLSEGNTIYDSSWNVIGQTQSAISKINTSTNNIDEEIVFPEGLNPTLLVTHGTNMYYNLGSKIFKLGNSDSSLPSTEFINTEAAYLYGMEVNDESLFILDASFSQESKLDIYNLATKEKTISAAAPISASKIYFN</sequence>
<dbReference type="OrthoDB" id="9773938at2"/>
<proteinExistence type="predicted"/>
<dbReference type="AlphaFoldDB" id="A0A4Y8AXA4"/>